<accession>K0RCB1</accession>
<dbReference type="Pfam" id="PF14226">
    <property type="entry name" value="DIOX_N"/>
    <property type="match status" value="1"/>
</dbReference>
<dbReference type="Proteomes" id="UP000266841">
    <property type="component" value="Unassembled WGS sequence"/>
</dbReference>
<proteinExistence type="inferred from homology"/>
<evidence type="ECO:0000313" key="4">
    <source>
        <dbReference type="Proteomes" id="UP000266841"/>
    </source>
</evidence>
<dbReference type="InterPro" id="IPR005123">
    <property type="entry name" value="Oxoglu/Fe-dep_dioxygenase_dom"/>
</dbReference>
<keyword evidence="4" id="KW-1185">Reference proteome</keyword>
<dbReference type="InterPro" id="IPR050231">
    <property type="entry name" value="Iron_ascorbate_oxido_reductase"/>
</dbReference>
<gene>
    <name evidence="3" type="ORF">THAOC_29463</name>
</gene>
<evidence type="ECO:0000259" key="2">
    <source>
        <dbReference type="PROSITE" id="PS51471"/>
    </source>
</evidence>
<dbReference type="InterPro" id="IPR027443">
    <property type="entry name" value="IPNS-like_sf"/>
</dbReference>
<sequence>MPPKLPVLNLSLSTRNPALFAEQLRSACHEIGFFLIKHDHAQTCEVALENAREFFNREEKDKMSIGYENSPAFRGYMPIGVENTSGDIDFRQQIEYAAEYHDHRTRDDKRSLVYHRLRASNPWPDEIIPSFKPAIMAYVETIFEVAGVLRNAMCTALNVEPKTLGRHFGPVYQSKNSEPSFWSMKLVSYPPWDDESPRQGVGSHTDSNFLTLICQDPTETGLQVQSHNGEWIDVPATRTDTLVCNVGELAEIWSAGYFTATPHRVARKKSQQDRISLPIFYNPKLDAIINPIDKNNFPQWDRLTENQWRRDDNHLMASVGENSFKSLARSHPAVFERHHGDLVLLKDGRVIMRREERPTQSR</sequence>
<reference evidence="3 4" key="1">
    <citation type="journal article" date="2012" name="Genome Biol.">
        <title>Genome and low-iron response of an oceanic diatom adapted to chronic iron limitation.</title>
        <authorList>
            <person name="Lommer M."/>
            <person name="Specht M."/>
            <person name="Roy A.S."/>
            <person name="Kraemer L."/>
            <person name="Andreson R."/>
            <person name="Gutowska M.A."/>
            <person name="Wolf J."/>
            <person name="Bergner S.V."/>
            <person name="Schilhabel M.B."/>
            <person name="Klostermeier U.C."/>
            <person name="Beiko R.G."/>
            <person name="Rosenstiel P."/>
            <person name="Hippler M."/>
            <person name="Laroche J."/>
        </authorList>
    </citation>
    <scope>NUCLEOTIDE SEQUENCE [LARGE SCALE GENOMIC DNA]</scope>
    <source>
        <strain evidence="3 4">CCMP1005</strain>
    </source>
</reference>
<keyword evidence="1" id="KW-0560">Oxidoreductase</keyword>
<dbReference type="PANTHER" id="PTHR47990">
    <property type="entry name" value="2-OXOGLUTARATE (2OG) AND FE(II)-DEPENDENT OXYGENASE SUPERFAMILY PROTEIN-RELATED"/>
    <property type="match status" value="1"/>
</dbReference>
<dbReference type="eggNOG" id="KOG0143">
    <property type="taxonomic scope" value="Eukaryota"/>
</dbReference>
<dbReference type="InterPro" id="IPR044861">
    <property type="entry name" value="IPNS-like_FE2OG_OXY"/>
</dbReference>
<organism evidence="3 4">
    <name type="scientific">Thalassiosira oceanica</name>
    <name type="common">Marine diatom</name>
    <dbReference type="NCBI Taxonomy" id="159749"/>
    <lineage>
        <taxon>Eukaryota</taxon>
        <taxon>Sar</taxon>
        <taxon>Stramenopiles</taxon>
        <taxon>Ochrophyta</taxon>
        <taxon>Bacillariophyta</taxon>
        <taxon>Coscinodiscophyceae</taxon>
        <taxon>Thalassiosirophycidae</taxon>
        <taxon>Thalassiosirales</taxon>
        <taxon>Thalassiosiraceae</taxon>
        <taxon>Thalassiosira</taxon>
    </lineage>
</organism>
<feature type="domain" description="Fe2OG dioxygenase" evidence="2">
    <location>
        <begin position="180"/>
        <end position="283"/>
    </location>
</feature>
<keyword evidence="1" id="KW-0479">Metal-binding</keyword>
<evidence type="ECO:0000256" key="1">
    <source>
        <dbReference type="RuleBase" id="RU003682"/>
    </source>
</evidence>
<dbReference type="GO" id="GO:0046872">
    <property type="term" value="F:metal ion binding"/>
    <property type="evidence" value="ECO:0007669"/>
    <property type="project" value="UniProtKB-KW"/>
</dbReference>
<comment type="similarity">
    <text evidence="1">Belongs to the iron/ascorbate-dependent oxidoreductase family.</text>
</comment>
<dbReference type="EMBL" id="AGNL01041757">
    <property type="protein sequence ID" value="EJK51368.1"/>
    <property type="molecule type" value="Genomic_DNA"/>
</dbReference>
<comment type="caution">
    <text evidence="3">The sequence shown here is derived from an EMBL/GenBank/DDBJ whole genome shotgun (WGS) entry which is preliminary data.</text>
</comment>
<name>K0RCB1_THAOC</name>
<dbReference type="AlphaFoldDB" id="K0RCB1"/>
<dbReference type="Gene3D" id="2.60.120.330">
    <property type="entry name" value="B-lactam Antibiotic, Isopenicillin N Synthase, Chain"/>
    <property type="match status" value="1"/>
</dbReference>
<keyword evidence="1" id="KW-0408">Iron</keyword>
<dbReference type="Pfam" id="PF03171">
    <property type="entry name" value="2OG-FeII_Oxy"/>
    <property type="match status" value="1"/>
</dbReference>
<dbReference type="OMA" id="SMHLMQA"/>
<protein>
    <recommendedName>
        <fullName evidence="2">Fe2OG dioxygenase domain-containing protein</fullName>
    </recommendedName>
</protein>
<dbReference type="PROSITE" id="PS51471">
    <property type="entry name" value="FE2OG_OXY"/>
    <property type="match status" value="1"/>
</dbReference>
<dbReference type="GO" id="GO:0016491">
    <property type="term" value="F:oxidoreductase activity"/>
    <property type="evidence" value="ECO:0007669"/>
    <property type="project" value="UniProtKB-KW"/>
</dbReference>
<dbReference type="InterPro" id="IPR026992">
    <property type="entry name" value="DIOX_N"/>
</dbReference>
<evidence type="ECO:0000313" key="3">
    <source>
        <dbReference type="EMBL" id="EJK51368.1"/>
    </source>
</evidence>
<dbReference type="OrthoDB" id="288590at2759"/>
<dbReference type="SUPFAM" id="SSF51197">
    <property type="entry name" value="Clavaminate synthase-like"/>
    <property type="match status" value="1"/>
</dbReference>